<feature type="domain" description="Dehydrogenase E1 component" evidence="10">
    <location>
        <begin position="87"/>
        <end position="384"/>
    </location>
</feature>
<accession>A0A642VBX4</accession>
<dbReference type="VEuPathDB" id="FungiDB:TRICI_002222"/>
<keyword evidence="5" id="KW-0809">Transit peptide</keyword>
<evidence type="ECO:0000256" key="5">
    <source>
        <dbReference type="ARBA" id="ARBA00022946"/>
    </source>
</evidence>
<dbReference type="PANTHER" id="PTHR43380">
    <property type="entry name" value="2-OXOISOVALERATE DEHYDROGENASE SUBUNIT ALPHA, MITOCHONDRIAL"/>
    <property type="match status" value="1"/>
</dbReference>
<dbReference type="Gene3D" id="3.40.50.970">
    <property type="match status" value="1"/>
</dbReference>
<comment type="caution">
    <text evidence="11">The sequence shown here is derived from an EMBL/GenBank/DDBJ whole genome shotgun (WGS) entry which is preliminary data.</text>
</comment>
<keyword evidence="12" id="KW-1185">Reference proteome</keyword>
<keyword evidence="8" id="KW-0496">Mitochondrion</keyword>
<organism evidence="11 12">
    <name type="scientific">Trichomonascus ciferrii</name>
    <dbReference type="NCBI Taxonomy" id="44093"/>
    <lineage>
        <taxon>Eukaryota</taxon>
        <taxon>Fungi</taxon>
        <taxon>Dikarya</taxon>
        <taxon>Ascomycota</taxon>
        <taxon>Saccharomycotina</taxon>
        <taxon>Dipodascomycetes</taxon>
        <taxon>Dipodascales</taxon>
        <taxon>Trichomonascaceae</taxon>
        <taxon>Trichomonascus</taxon>
        <taxon>Trichomonascus ciferrii complex</taxon>
    </lineage>
</organism>
<evidence type="ECO:0000313" key="12">
    <source>
        <dbReference type="Proteomes" id="UP000761534"/>
    </source>
</evidence>
<keyword evidence="7 9" id="KW-0560">Oxidoreductase</keyword>
<comment type="subcellular location">
    <subcellularLocation>
        <location evidence="2">Mitochondrion matrix</location>
    </subcellularLocation>
</comment>
<proteinExistence type="inferred from homology"/>
<evidence type="ECO:0000256" key="9">
    <source>
        <dbReference type="RuleBase" id="RU365014"/>
    </source>
</evidence>
<evidence type="ECO:0000256" key="1">
    <source>
        <dbReference type="ARBA" id="ARBA00001964"/>
    </source>
</evidence>
<comment type="catalytic activity">
    <reaction evidence="9">
        <text>N(6)-[(R)-lipoyl]-L-lysyl-[protein] + 3-methyl-2-oxobutanoate + H(+) = N(6)-[(R)-S(8)-2-methylpropanoyldihydrolipoyl]-L-lysyl-[protein] + CO2</text>
        <dbReference type="Rhea" id="RHEA:13457"/>
        <dbReference type="Rhea" id="RHEA-COMP:10474"/>
        <dbReference type="Rhea" id="RHEA-COMP:10497"/>
        <dbReference type="ChEBI" id="CHEBI:11851"/>
        <dbReference type="ChEBI" id="CHEBI:15378"/>
        <dbReference type="ChEBI" id="CHEBI:16526"/>
        <dbReference type="ChEBI" id="CHEBI:83099"/>
        <dbReference type="ChEBI" id="CHEBI:83142"/>
        <dbReference type="EC" id="1.2.4.4"/>
    </reaction>
</comment>
<gene>
    <name evidence="11" type="ORF">TRICI_002222</name>
</gene>
<evidence type="ECO:0000256" key="3">
    <source>
        <dbReference type="ARBA" id="ARBA00008646"/>
    </source>
</evidence>
<comment type="function">
    <text evidence="9">The branched-chain alpha-keto dehydrogenase complex catalyzes the overall conversion of alpha-keto acids to acyl-CoA and CO(2). It contains multiple copies of three enzymatic components: branched-chain alpha-keto acid decarboxylase (E1), lipoamide acyltransferase (E2) and lipoamide dehydrogenase (E3).</text>
</comment>
<protein>
    <recommendedName>
        <fullName evidence="9">2-oxoisovalerate dehydrogenase subunit alpha</fullName>
        <ecNumber evidence="9">1.2.4.4</ecNumber>
    </recommendedName>
    <alternativeName>
        <fullName evidence="9">Branched-chain alpha-keto acid dehydrogenase E1 component alpha chain</fullName>
    </alternativeName>
</protein>
<name>A0A642VBX4_9ASCO</name>
<dbReference type="Proteomes" id="UP000761534">
    <property type="component" value="Unassembled WGS sequence"/>
</dbReference>
<evidence type="ECO:0000256" key="6">
    <source>
        <dbReference type="ARBA" id="ARBA00022958"/>
    </source>
</evidence>
<dbReference type="OrthoDB" id="3845at2759"/>
<evidence type="ECO:0000259" key="10">
    <source>
        <dbReference type="Pfam" id="PF00676"/>
    </source>
</evidence>
<dbReference type="GO" id="GO:0009083">
    <property type="term" value="P:branched-chain amino acid catabolic process"/>
    <property type="evidence" value="ECO:0007669"/>
    <property type="project" value="TreeGrafter"/>
</dbReference>
<dbReference type="GO" id="GO:0003863">
    <property type="term" value="F:branched-chain 2-oxo acid dehydrogenase activity"/>
    <property type="evidence" value="ECO:0007669"/>
    <property type="project" value="UniProtKB-EC"/>
</dbReference>
<keyword evidence="6" id="KW-0630">Potassium</keyword>
<dbReference type="GO" id="GO:0005759">
    <property type="term" value="C:mitochondrial matrix"/>
    <property type="evidence" value="ECO:0007669"/>
    <property type="project" value="UniProtKB-SubCell"/>
</dbReference>
<dbReference type="FunFam" id="3.40.50.970:FF:000015">
    <property type="entry name" value="2-oxoisovalerate dehydrogenase subunit alpha"/>
    <property type="match status" value="1"/>
</dbReference>
<dbReference type="AlphaFoldDB" id="A0A642VBX4"/>
<comment type="similarity">
    <text evidence="3 9">Belongs to the BCKDHA family.</text>
</comment>
<dbReference type="InterPro" id="IPR050771">
    <property type="entry name" value="Alpha-ketoacid_DH_E1_comp"/>
</dbReference>
<dbReference type="PANTHER" id="PTHR43380:SF1">
    <property type="entry name" value="2-OXOISOVALERATE DEHYDROGENASE SUBUNIT ALPHA, MITOCHONDRIAL"/>
    <property type="match status" value="1"/>
</dbReference>
<evidence type="ECO:0000256" key="2">
    <source>
        <dbReference type="ARBA" id="ARBA00004305"/>
    </source>
</evidence>
<dbReference type="SUPFAM" id="SSF52518">
    <property type="entry name" value="Thiamin diphosphate-binding fold (THDP-binding)"/>
    <property type="match status" value="1"/>
</dbReference>
<dbReference type="Pfam" id="PF00676">
    <property type="entry name" value="E1_dh"/>
    <property type="match status" value="1"/>
</dbReference>
<reference evidence="11" key="1">
    <citation type="journal article" date="2019" name="G3 (Bethesda)">
        <title>Genome Assemblies of Two Rare Opportunistic Yeast Pathogens: Diutina rugosa (syn. Candida rugosa) and Trichomonascus ciferrii (syn. Candida ciferrii).</title>
        <authorList>
            <person name="Mixao V."/>
            <person name="Saus E."/>
            <person name="Hansen A.P."/>
            <person name="Lass-Florl C."/>
            <person name="Gabaldon T."/>
        </authorList>
    </citation>
    <scope>NUCLEOTIDE SEQUENCE</scope>
    <source>
        <strain evidence="11">CBS 4856</strain>
    </source>
</reference>
<keyword evidence="4" id="KW-0479">Metal-binding</keyword>
<dbReference type="InterPro" id="IPR001017">
    <property type="entry name" value="DH_E1"/>
</dbReference>
<evidence type="ECO:0000256" key="4">
    <source>
        <dbReference type="ARBA" id="ARBA00022723"/>
    </source>
</evidence>
<dbReference type="InterPro" id="IPR029061">
    <property type="entry name" value="THDP-binding"/>
</dbReference>
<dbReference type="EMBL" id="SWFS01000153">
    <property type="protein sequence ID" value="KAA8915641.1"/>
    <property type="molecule type" value="Genomic_DNA"/>
</dbReference>
<comment type="cofactor">
    <cofactor evidence="1 9">
        <name>thiamine diphosphate</name>
        <dbReference type="ChEBI" id="CHEBI:58937"/>
    </cofactor>
</comment>
<evidence type="ECO:0000256" key="7">
    <source>
        <dbReference type="ARBA" id="ARBA00023002"/>
    </source>
</evidence>
<sequence>MLRISRVALRPAYGLGRRAISQSSKAIKSEVVFPGSVKSSFTDKLKFNDPSQAEPMPTYRLFGVDGKQLDEEYELPFNQEESVKMYREMLTISIMDSIMYDAQRQGRFSFYMMSAGEEGAAIGSAAALRPDDVMFAQYREQGALLHRGVTLKEFMAQLYANKDDYGKGRNMPVHYQSQKLNIHPISSPLATQISHASGAAYALKIQGGDKCVICYFGEGAASEGDFHAALNIAATRSCPVIFFCRNNGYAISTPSLEQYKGDGIASRGVGYGIDTIRVDGNDLAAVHRVTEEARKIAVRDQKPVLVEAMSYRVSHHSTSDDSFAYRSRQEVEDWKKRDNPISRMRKWMEARNWWSEEEEQSARKEIKKQVLSAFSSAEKVEKPALKYLFEDTYDQLTEPLKQQKEELKRLLEEYPDHYNVSEYEGGKSSLD</sequence>
<dbReference type="EC" id="1.2.4.4" evidence="9"/>
<keyword evidence="9" id="KW-0786">Thiamine pyrophosphate</keyword>
<dbReference type="CDD" id="cd02000">
    <property type="entry name" value="TPP_E1_PDC_ADC_BCADC"/>
    <property type="match status" value="1"/>
</dbReference>
<evidence type="ECO:0000256" key="8">
    <source>
        <dbReference type="ARBA" id="ARBA00023128"/>
    </source>
</evidence>
<evidence type="ECO:0000313" key="11">
    <source>
        <dbReference type="EMBL" id="KAA8915641.1"/>
    </source>
</evidence>
<dbReference type="GO" id="GO:0046872">
    <property type="term" value="F:metal ion binding"/>
    <property type="evidence" value="ECO:0007669"/>
    <property type="project" value="UniProtKB-KW"/>
</dbReference>